<dbReference type="GO" id="GO:0005576">
    <property type="term" value="C:extracellular region"/>
    <property type="evidence" value="ECO:0007669"/>
    <property type="project" value="UniProtKB-SubCell"/>
</dbReference>
<keyword evidence="3" id="KW-1015">Disulfide bond</keyword>
<reference evidence="5" key="1">
    <citation type="journal article" date="2015" name="PLoS ONE">
        <title>A Comparative Analysis of the Venom Gland Transcriptomes of the Fishing Spiders Dolomedes mizhoanus and Dolomedes sulfurous.</title>
        <authorList>
            <person name="Xu X."/>
            <person name="Wang H."/>
            <person name="Zhang F."/>
            <person name="Hu Z."/>
            <person name="Liang S."/>
            <person name="Liu Z."/>
        </authorList>
    </citation>
    <scope>NUCLEOTIDE SEQUENCE</scope>
</reference>
<dbReference type="GO" id="GO:0008200">
    <property type="term" value="F:ion channel inhibitor activity"/>
    <property type="evidence" value="ECO:0007669"/>
    <property type="project" value="InterPro"/>
</dbReference>
<organism evidence="5">
    <name type="scientific">Dolomedes sulfureus</name>
    <dbReference type="NCBI Taxonomy" id="492288"/>
    <lineage>
        <taxon>Eukaryota</taxon>
        <taxon>Metazoa</taxon>
        <taxon>Ecdysozoa</taxon>
        <taxon>Arthropoda</taxon>
        <taxon>Chelicerata</taxon>
        <taxon>Arachnida</taxon>
        <taxon>Araneae</taxon>
        <taxon>Araneomorphae</taxon>
        <taxon>Entelegynae</taxon>
        <taxon>Lycosoidea</taxon>
        <taxon>Pisauridae</taxon>
        <taxon>Dolomedes</taxon>
    </lineage>
</organism>
<feature type="chain" id="PRO_5006012854" evidence="4">
    <location>
        <begin position="23"/>
        <end position="90"/>
    </location>
</feature>
<evidence type="ECO:0000256" key="2">
    <source>
        <dbReference type="ARBA" id="ARBA00022525"/>
    </source>
</evidence>
<name>A0A0N7I0G0_9ARAC</name>
<reference evidence="5" key="2">
    <citation type="submission" date="2015-02" db="EMBL/GenBank/DDBJ databases">
        <authorList>
            <person name="Chooi Y.-H."/>
        </authorList>
    </citation>
    <scope>NUCLEOTIDE SEQUENCE</scope>
</reference>
<sequence length="90" mass="10214">MRLNIYVFVFAVSLIVLFGVHAEQDSSDNAELTLEEPRRFCAGLSKECSKTVKCCKHGDYERVCYCRTPAGTNCRCKKKTSEIISGWWGK</sequence>
<evidence type="ECO:0000313" key="5">
    <source>
        <dbReference type="EMBL" id="ALJ10781.1"/>
    </source>
</evidence>
<keyword evidence="2" id="KW-0964">Secreted</keyword>
<protein>
    <submittedName>
        <fullName evidence="5">Cystine knot toxin</fullName>
    </submittedName>
</protein>
<dbReference type="EMBL" id="KP777639">
    <property type="protein sequence ID" value="ALJ10781.1"/>
    <property type="molecule type" value="mRNA"/>
</dbReference>
<dbReference type="Pfam" id="PF02819">
    <property type="entry name" value="Toxin_9"/>
    <property type="match status" value="1"/>
</dbReference>
<comment type="subcellular location">
    <subcellularLocation>
        <location evidence="1">Secreted</location>
    </subcellularLocation>
</comment>
<dbReference type="AlphaFoldDB" id="A0A0N7I0G0"/>
<evidence type="ECO:0000256" key="3">
    <source>
        <dbReference type="ARBA" id="ARBA00023157"/>
    </source>
</evidence>
<evidence type="ECO:0000256" key="4">
    <source>
        <dbReference type="SAM" id="SignalP"/>
    </source>
</evidence>
<evidence type="ECO:0000256" key="1">
    <source>
        <dbReference type="ARBA" id="ARBA00004613"/>
    </source>
</evidence>
<accession>A0A0N7I0G0</accession>
<keyword evidence="4" id="KW-0732">Signal</keyword>
<dbReference type="InterPro" id="IPR004169">
    <property type="entry name" value="Spidertoxin"/>
</dbReference>
<proteinExistence type="evidence at transcript level"/>
<feature type="signal peptide" evidence="4">
    <location>
        <begin position="1"/>
        <end position="22"/>
    </location>
</feature>